<evidence type="ECO:0000256" key="11">
    <source>
        <dbReference type="SAM" id="SignalP"/>
    </source>
</evidence>
<evidence type="ECO:0000256" key="7">
    <source>
        <dbReference type="ARBA" id="ARBA00023114"/>
    </source>
</evidence>
<keyword evidence="14" id="KW-1185">Reference proteome</keyword>
<evidence type="ECO:0000256" key="4">
    <source>
        <dbReference type="ARBA" id="ARBA00022692"/>
    </source>
</evidence>
<keyword evidence="5 11" id="KW-0732">Signal</keyword>
<keyword evidence="6" id="KW-0406">Ion transport</keyword>
<dbReference type="Proteomes" id="UP000242432">
    <property type="component" value="Unassembled WGS sequence"/>
</dbReference>
<dbReference type="InterPro" id="IPR036737">
    <property type="entry name" value="OmpA-like_sf"/>
</dbReference>
<feature type="chain" id="PRO_5012165258" evidence="11">
    <location>
        <begin position="24"/>
        <end position="348"/>
    </location>
</feature>
<dbReference type="InterPro" id="IPR027385">
    <property type="entry name" value="Beta-barrel_OMP"/>
</dbReference>
<dbReference type="Gene3D" id="2.40.160.20">
    <property type="match status" value="1"/>
</dbReference>
<evidence type="ECO:0000313" key="13">
    <source>
        <dbReference type="EMBL" id="SKA56522.1"/>
    </source>
</evidence>
<evidence type="ECO:0000256" key="10">
    <source>
        <dbReference type="PROSITE-ProRule" id="PRU00473"/>
    </source>
</evidence>
<dbReference type="PRINTS" id="PR01021">
    <property type="entry name" value="OMPADOMAIN"/>
</dbReference>
<dbReference type="Gene3D" id="3.30.1330.60">
    <property type="entry name" value="OmpA-like domain"/>
    <property type="match status" value="1"/>
</dbReference>
<keyword evidence="9" id="KW-0998">Cell outer membrane</keyword>
<evidence type="ECO:0000259" key="12">
    <source>
        <dbReference type="PROSITE" id="PS51123"/>
    </source>
</evidence>
<keyword evidence="3" id="KW-1134">Transmembrane beta strand</keyword>
<evidence type="ECO:0000256" key="5">
    <source>
        <dbReference type="ARBA" id="ARBA00022729"/>
    </source>
</evidence>
<dbReference type="InterPro" id="IPR011250">
    <property type="entry name" value="OMP/PagP_B-barrel"/>
</dbReference>
<organism evidence="13 14">
    <name type="scientific">Succinivibrio dextrinosolvens DSM 3072</name>
    <dbReference type="NCBI Taxonomy" id="1123324"/>
    <lineage>
        <taxon>Bacteria</taxon>
        <taxon>Pseudomonadati</taxon>
        <taxon>Pseudomonadota</taxon>
        <taxon>Gammaproteobacteria</taxon>
        <taxon>Aeromonadales</taxon>
        <taxon>Succinivibrionaceae</taxon>
        <taxon>Succinivibrio</taxon>
    </lineage>
</organism>
<keyword evidence="8 10" id="KW-0472">Membrane</keyword>
<keyword evidence="2" id="KW-0813">Transport</keyword>
<evidence type="ECO:0000256" key="2">
    <source>
        <dbReference type="ARBA" id="ARBA00022448"/>
    </source>
</evidence>
<dbReference type="GO" id="GO:0015288">
    <property type="term" value="F:porin activity"/>
    <property type="evidence" value="ECO:0007669"/>
    <property type="project" value="UniProtKB-KW"/>
</dbReference>
<keyword evidence="4" id="KW-0812">Transmembrane</keyword>
<dbReference type="RefSeq" id="WP_078927701.1">
    <property type="nucleotide sequence ID" value="NZ_FUXX01000001.1"/>
</dbReference>
<dbReference type="InterPro" id="IPR006665">
    <property type="entry name" value="OmpA-like"/>
</dbReference>
<evidence type="ECO:0000256" key="6">
    <source>
        <dbReference type="ARBA" id="ARBA00023065"/>
    </source>
</evidence>
<sequence length="348" mass="39257">MLKNLLCSILSIGVLVLSTNVSAALQDSWTFGLGGGWAHAYDHKIGTKYKFGEYTYTTSIQNDGYGIKSYAERNFKDWFGIGLGYNYIKDQKIVFTCENCRFRMEDHYNIVELYSRFAKPIDDKGSDVFFKIGPTYNWHSFNHETHSVWGGVAGVGVQYAFTPKFSIRGGYDYFYRAADRTFHPDDDRNTRIDQGLLYLSFQYTIQDEKHNVPVAKRAEKKSEKMIHTLDAGILFPFDSSVLSDEGKEAVSTIIKSSEQFEEPEFEVYGYTDRMGSDAYNEKLSQNRAESVSAEFANQGITTKVAQGKGKANPVTGDKCANIKSRKPLIDCLAADRRVEVVVTGKTSK</sequence>
<evidence type="ECO:0000256" key="9">
    <source>
        <dbReference type="ARBA" id="ARBA00023237"/>
    </source>
</evidence>
<feature type="signal peptide" evidence="11">
    <location>
        <begin position="1"/>
        <end position="23"/>
    </location>
</feature>
<evidence type="ECO:0000313" key="14">
    <source>
        <dbReference type="Proteomes" id="UP000242432"/>
    </source>
</evidence>
<keyword evidence="7" id="KW-0626">Porin</keyword>
<protein>
    <submittedName>
        <fullName evidence="13">OmpA-OmpF porin, OOP family</fullName>
    </submittedName>
</protein>
<dbReference type="PROSITE" id="PS51123">
    <property type="entry name" value="OMPA_2"/>
    <property type="match status" value="1"/>
</dbReference>
<comment type="subcellular location">
    <subcellularLocation>
        <location evidence="1">Cell outer membrane</location>
        <topology evidence="1">Multi-pass membrane protein</topology>
    </subcellularLocation>
</comment>
<evidence type="ECO:0000256" key="8">
    <source>
        <dbReference type="ARBA" id="ARBA00023136"/>
    </source>
</evidence>
<dbReference type="GO" id="GO:0006811">
    <property type="term" value="P:monoatomic ion transport"/>
    <property type="evidence" value="ECO:0007669"/>
    <property type="project" value="UniProtKB-KW"/>
</dbReference>
<dbReference type="CDD" id="cd07185">
    <property type="entry name" value="OmpA_C-like"/>
    <property type="match status" value="1"/>
</dbReference>
<dbReference type="PANTHER" id="PTHR30329:SF21">
    <property type="entry name" value="LIPOPROTEIN YIAD-RELATED"/>
    <property type="match status" value="1"/>
</dbReference>
<dbReference type="AlphaFoldDB" id="A0A1T4UV05"/>
<dbReference type="SUPFAM" id="SSF56925">
    <property type="entry name" value="OMPA-like"/>
    <property type="match status" value="1"/>
</dbReference>
<evidence type="ECO:0000256" key="1">
    <source>
        <dbReference type="ARBA" id="ARBA00004571"/>
    </source>
</evidence>
<dbReference type="EMBL" id="FUXX01000001">
    <property type="protein sequence ID" value="SKA56522.1"/>
    <property type="molecule type" value="Genomic_DNA"/>
</dbReference>
<dbReference type="PANTHER" id="PTHR30329">
    <property type="entry name" value="STATOR ELEMENT OF FLAGELLAR MOTOR COMPLEX"/>
    <property type="match status" value="1"/>
</dbReference>
<reference evidence="14" key="1">
    <citation type="submission" date="2017-02" db="EMBL/GenBank/DDBJ databases">
        <authorList>
            <person name="Varghese N."/>
            <person name="Submissions S."/>
        </authorList>
    </citation>
    <scope>NUCLEOTIDE SEQUENCE [LARGE SCALE GENOMIC DNA]</scope>
    <source>
        <strain evidence="14">DSM 3072</strain>
    </source>
</reference>
<dbReference type="InterPro" id="IPR006664">
    <property type="entry name" value="OMP_bac"/>
</dbReference>
<gene>
    <name evidence="13" type="ORF">SAMN02745213_00020</name>
</gene>
<dbReference type="Pfam" id="PF13505">
    <property type="entry name" value="OMP_b-brl"/>
    <property type="match status" value="1"/>
</dbReference>
<feature type="domain" description="OmpA-like" evidence="12">
    <location>
        <begin position="222"/>
        <end position="346"/>
    </location>
</feature>
<proteinExistence type="predicted"/>
<dbReference type="GO" id="GO:0046930">
    <property type="term" value="C:pore complex"/>
    <property type="evidence" value="ECO:0007669"/>
    <property type="project" value="UniProtKB-KW"/>
</dbReference>
<name>A0A1T4UV05_9GAMM</name>
<evidence type="ECO:0000256" key="3">
    <source>
        <dbReference type="ARBA" id="ARBA00022452"/>
    </source>
</evidence>
<dbReference type="InterPro" id="IPR050330">
    <property type="entry name" value="Bact_OuterMem_StrucFunc"/>
</dbReference>
<dbReference type="SUPFAM" id="SSF103088">
    <property type="entry name" value="OmpA-like"/>
    <property type="match status" value="1"/>
</dbReference>
<dbReference type="Pfam" id="PF00691">
    <property type="entry name" value="OmpA"/>
    <property type="match status" value="1"/>
</dbReference>
<dbReference type="GO" id="GO:0009279">
    <property type="term" value="C:cell outer membrane"/>
    <property type="evidence" value="ECO:0007669"/>
    <property type="project" value="UniProtKB-SubCell"/>
</dbReference>
<accession>A0A1T4UV05</accession>